<name>A0A562JCE5_9FIRM</name>
<gene>
    <name evidence="3" type="ORF">LY60_01787</name>
</gene>
<dbReference type="EMBL" id="VLKH01000004">
    <property type="protein sequence ID" value="TWH80525.1"/>
    <property type="molecule type" value="Genomic_DNA"/>
</dbReference>
<feature type="region of interest" description="Disordered" evidence="1">
    <location>
        <begin position="28"/>
        <end position="47"/>
    </location>
</feature>
<protein>
    <recommendedName>
        <fullName evidence="5">Lipoprotein</fullName>
    </recommendedName>
</protein>
<evidence type="ECO:0008006" key="5">
    <source>
        <dbReference type="Google" id="ProtNLM"/>
    </source>
</evidence>
<dbReference type="RefSeq" id="WP_145082463.1">
    <property type="nucleotide sequence ID" value="NZ_DAMBUX010000003.1"/>
</dbReference>
<dbReference type="PROSITE" id="PS51257">
    <property type="entry name" value="PROKAR_LIPOPROTEIN"/>
    <property type="match status" value="1"/>
</dbReference>
<dbReference type="Proteomes" id="UP000315343">
    <property type="component" value="Unassembled WGS sequence"/>
</dbReference>
<keyword evidence="2" id="KW-0732">Signal</keyword>
<keyword evidence="4" id="KW-1185">Reference proteome</keyword>
<accession>A0A562JCE5</accession>
<evidence type="ECO:0000256" key="1">
    <source>
        <dbReference type="SAM" id="MobiDB-lite"/>
    </source>
</evidence>
<evidence type="ECO:0000256" key="2">
    <source>
        <dbReference type="SAM" id="SignalP"/>
    </source>
</evidence>
<feature type="signal peptide" evidence="2">
    <location>
        <begin position="1"/>
        <end position="22"/>
    </location>
</feature>
<evidence type="ECO:0000313" key="3">
    <source>
        <dbReference type="EMBL" id="TWH80525.1"/>
    </source>
</evidence>
<organism evidence="3 4">
    <name type="scientific">Sedimentibacter saalensis</name>
    <dbReference type="NCBI Taxonomy" id="130788"/>
    <lineage>
        <taxon>Bacteria</taxon>
        <taxon>Bacillati</taxon>
        <taxon>Bacillota</taxon>
        <taxon>Tissierellia</taxon>
        <taxon>Sedimentibacter</taxon>
    </lineage>
</organism>
<feature type="chain" id="PRO_5039523113" description="Lipoprotein" evidence="2">
    <location>
        <begin position="23"/>
        <end position="261"/>
    </location>
</feature>
<dbReference type="AlphaFoldDB" id="A0A562JCE5"/>
<comment type="caution">
    <text evidence="3">The sequence shown here is derived from an EMBL/GenBank/DDBJ whole genome shotgun (WGS) entry which is preliminary data.</text>
</comment>
<reference evidence="3 4" key="1">
    <citation type="submission" date="2019-07" db="EMBL/GenBank/DDBJ databases">
        <title>Genomic Encyclopedia of Type Strains, Phase I: the one thousand microbial genomes (KMG-I) project.</title>
        <authorList>
            <person name="Kyrpides N."/>
        </authorList>
    </citation>
    <scope>NUCLEOTIDE SEQUENCE [LARGE SCALE GENOMIC DNA]</scope>
    <source>
        <strain evidence="3 4">DSM 13558</strain>
    </source>
</reference>
<evidence type="ECO:0000313" key="4">
    <source>
        <dbReference type="Proteomes" id="UP000315343"/>
    </source>
</evidence>
<proteinExistence type="predicted"/>
<sequence>MKNNKKIIIFIIIALVFSSAGCSRSENKDEYQENLRPGNESSAQQYTPGRYSAQGKIVKIDKDGIHVQEGENVNTYKVDQARSSNYFLGEYVGINKLDGGTYDAVSDQYYDYTQRRTSNGDEIKRVTATVGEVGENFITAITEMGDLKFNYPKGFNLKEGDQFIADYVENTKGNELLSYFDESSKINATVKEVSRDTNGMLRVYGVSDDNREYDINVDSDTITNFAHSTLQEGDEIVVYPEKTDGNIPAVVRAKLVVRRSE</sequence>